<dbReference type="RefSeq" id="WP_201348874.1">
    <property type="nucleotide sequence ID" value="NZ_AP014546.1"/>
</dbReference>
<dbReference type="KEGG" id="njp:NEJAP_0184"/>
<keyword evidence="3" id="KW-1185">Reference proteome</keyword>
<evidence type="ECO:0000259" key="1">
    <source>
        <dbReference type="Pfam" id="PF00542"/>
    </source>
</evidence>
<dbReference type="GO" id="GO:0003735">
    <property type="term" value="F:structural constituent of ribosome"/>
    <property type="evidence" value="ECO:0007669"/>
    <property type="project" value="InterPro"/>
</dbReference>
<dbReference type="AlphaFoldDB" id="A0A7R6P6A4"/>
<dbReference type="InterPro" id="IPR014719">
    <property type="entry name" value="Ribosomal_bL12_C/ClpS-like"/>
</dbReference>
<name>A0A7R6P6A4_9GAMM</name>
<organism evidence="2 3">
    <name type="scientific">Neptunomonas japonica JAMM 1380</name>
    <dbReference type="NCBI Taxonomy" id="1441457"/>
    <lineage>
        <taxon>Bacteria</taxon>
        <taxon>Pseudomonadati</taxon>
        <taxon>Pseudomonadota</taxon>
        <taxon>Gammaproteobacteria</taxon>
        <taxon>Oceanospirillales</taxon>
        <taxon>Oceanospirillaceae</taxon>
        <taxon>Neptunomonas</taxon>
    </lineage>
</organism>
<reference evidence="2 3" key="1">
    <citation type="journal article" date="2008" name="Int. J. Syst. Evol. Microbiol.">
        <title>Neptunomonas japonica sp. nov., an Osedax japonicus symbiont-like bacterium isolated from sediment adjacent to sperm whale carcasses off Kagoshima, Japan.</title>
        <authorList>
            <person name="Miyazaki M."/>
            <person name="Nogi Y."/>
            <person name="Fujiwara Y."/>
            <person name="Kawato M."/>
            <person name="Kubokawa K."/>
            <person name="Horikoshi K."/>
        </authorList>
    </citation>
    <scope>NUCLEOTIDE SEQUENCE [LARGE SCALE GENOMIC DNA]</scope>
    <source>
        <strain evidence="2 3">JAMM 1380</strain>
    </source>
</reference>
<dbReference type="GO" id="GO:0006412">
    <property type="term" value="P:translation"/>
    <property type="evidence" value="ECO:0007669"/>
    <property type="project" value="InterPro"/>
</dbReference>
<protein>
    <recommendedName>
        <fullName evidence="1">Large ribosomal subunit protein bL12 C-terminal domain-containing protein</fullName>
    </recommendedName>
</protein>
<dbReference type="Pfam" id="PF00542">
    <property type="entry name" value="Ribosomal_L12"/>
    <property type="match status" value="1"/>
</dbReference>
<feature type="domain" description="Large ribosomal subunit protein bL12 C-terminal" evidence="1">
    <location>
        <begin position="11"/>
        <end position="48"/>
    </location>
</feature>
<dbReference type="Gene3D" id="3.30.1390.10">
    <property type="match status" value="1"/>
</dbReference>
<evidence type="ECO:0000313" key="2">
    <source>
        <dbReference type="EMBL" id="BBB28143.1"/>
    </source>
</evidence>
<sequence length="84" mass="9280">MSPHVEFEPEVLTALNAGRKIDAIKALRSLRGIGLKEAKELIDSYADAHKPKGKSIEVAESNFSVAKLLFVGLIIYLAYKFFNS</sequence>
<accession>A0A7R6P6A4</accession>
<dbReference type="Proteomes" id="UP000595332">
    <property type="component" value="Chromosome"/>
</dbReference>
<dbReference type="SUPFAM" id="SSF54736">
    <property type="entry name" value="ClpS-like"/>
    <property type="match status" value="1"/>
</dbReference>
<dbReference type="InterPro" id="IPR013823">
    <property type="entry name" value="Ribosomal_bL12_C"/>
</dbReference>
<dbReference type="EMBL" id="AP014546">
    <property type="protein sequence ID" value="BBB28143.1"/>
    <property type="molecule type" value="Genomic_DNA"/>
</dbReference>
<proteinExistence type="predicted"/>
<evidence type="ECO:0000313" key="3">
    <source>
        <dbReference type="Proteomes" id="UP000595332"/>
    </source>
</evidence>
<gene>
    <name evidence="2" type="ORF">NEJAP_0184</name>
</gene>